<accession>A0ABT5K6M7</accession>
<sequence length="117" mass="12784">MTTEPLSVNEAISRLVELDGSDVHIEGILHFEFEDVAIYHFPVFEREVGYSSSIWLEVGSGSLDFDPKVCARLDGKRVSVRGKLLSPDPGFDGCGHMSLWPAAMLARTLDCAGKTDA</sequence>
<evidence type="ECO:0000313" key="1">
    <source>
        <dbReference type="EMBL" id="MDC8760666.1"/>
    </source>
</evidence>
<protein>
    <submittedName>
        <fullName evidence="1">Uncharacterized protein</fullName>
    </submittedName>
</protein>
<gene>
    <name evidence="1" type="ORF">OIK44_24060</name>
</gene>
<dbReference type="Proteomes" id="UP001221208">
    <property type="component" value="Unassembled WGS sequence"/>
</dbReference>
<name>A0ABT5K6M7_9BURK</name>
<evidence type="ECO:0000313" key="2">
    <source>
        <dbReference type="Proteomes" id="UP001221208"/>
    </source>
</evidence>
<comment type="caution">
    <text evidence="1">The sequence shown here is derived from an EMBL/GenBank/DDBJ whole genome shotgun (WGS) entry which is preliminary data.</text>
</comment>
<proteinExistence type="predicted"/>
<dbReference type="RefSeq" id="WP_273674589.1">
    <property type="nucleotide sequence ID" value="NZ_JAQQXR010000016.1"/>
</dbReference>
<organism evidence="1 2">
    <name type="scientific">Janthinobacterium fluminis</name>
    <dbReference type="NCBI Taxonomy" id="2987524"/>
    <lineage>
        <taxon>Bacteria</taxon>
        <taxon>Pseudomonadati</taxon>
        <taxon>Pseudomonadota</taxon>
        <taxon>Betaproteobacteria</taxon>
        <taxon>Burkholderiales</taxon>
        <taxon>Oxalobacteraceae</taxon>
        <taxon>Janthinobacterium</taxon>
    </lineage>
</organism>
<keyword evidence="2" id="KW-1185">Reference proteome</keyword>
<dbReference type="EMBL" id="JAQQXR010000016">
    <property type="protein sequence ID" value="MDC8760666.1"/>
    <property type="molecule type" value="Genomic_DNA"/>
</dbReference>
<reference evidence="1 2" key="1">
    <citation type="submission" date="2022-10" db="EMBL/GenBank/DDBJ databases">
        <title>Janthinobacterium sp. hw3 Genome sequencing.</title>
        <authorList>
            <person name="Park S."/>
        </authorList>
    </citation>
    <scope>NUCLEOTIDE SEQUENCE [LARGE SCALE GENOMIC DNA]</scope>
    <source>
        <strain evidence="2">hw3</strain>
    </source>
</reference>